<dbReference type="RefSeq" id="WP_379951303.1">
    <property type="nucleotide sequence ID" value="NZ_JBHMAF010000187.1"/>
</dbReference>
<sequence length="51" mass="5958">MTHEKVLAQKEIDTSKRPIGVEKLPKELQGEFQQAKDFIDYVNNKQQAKKE</sequence>
<dbReference type="InterPro" id="IPR038267">
    <property type="entry name" value="ECF_sigma_eff"/>
</dbReference>
<name>A0ABV5WKE4_9BACI</name>
<protein>
    <submittedName>
        <fullName evidence="1">Uncharacterized protein</fullName>
    </submittedName>
</protein>
<gene>
    <name evidence="1" type="ORF">ACFFMS_22660</name>
</gene>
<keyword evidence="2" id="KW-1185">Reference proteome</keyword>
<dbReference type="Proteomes" id="UP001589609">
    <property type="component" value="Unassembled WGS sequence"/>
</dbReference>
<evidence type="ECO:0000313" key="1">
    <source>
        <dbReference type="EMBL" id="MFB9761057.1"/>
    </source>
</evidence>
<reference evidence="1 2" key="1">
    <citation type="submission" date="2024-09" db="EMBL/GenBank/DDBJ databases">
        <authorList>
            <person name="Sun Q."/>
            <person name="Mori K."/>
        </authorList>
    </citation>
    <scope>NUCLEOTIDE SEQUENCE [LARGE SCALE GENOMIC DNA]</scope>
    <source>
        <strain evidence="1 2">JCM 11201</strain>
    </source>
</reference>
<dbReference type="Gene3D" id="1.10.3950.10">
    <property type="entry name" value="putative ecf-type sigma factor negative effector from bacillus cereus"/>
    <property type="match status" value="1"/>
</dbReference>
<organism evidence="1 2">
    <name type="scientific">Ectobacillus funiculus</name>
    <dbReference type="NCBI Taxonomy" id="137993"/>
    <lineage>
        <taxon>Bacteria</taxon>
        <taxon>Bacillati</taxon>
        <taxon>Bacillota</taxon>
        <taxon>Bacilli</taxon>
        <taxon>Bacillales</taxon>
        <taxon>Bacillaceae</taxon>
        <taxon>Ectobacillus</taxon>
    </lineage>
</organism>
<proteinExistence type="predicted"/>
<accession>A0ABV5WKE4</accession>
<evidence type="ECO:0000313" key="2">
    <source>
        <dbReference type="Proteomes" id="UP001589609"/>
    </source>
</evidence>
<comment type="caution">
    <text evidence="1">The sequence shown here is derived from an EMBL/GenBank/DDBJ whole genome shotgun (WGS) entry which is preliminary data.</text>
</comment>
<dbReference type="EMBL" id="JBHMAF010000187">
    <property type="protein sequence ID" value="MFB9761057.1"/>
    <property type="molecule type" value="Genomic_DNA"/>
</dbReference>